<sequence>MNDVHFVQWVCGGLLIAIVAALIFSASFRRDSLRGTGSARVFGILSVEGAAVVLLCALFLVGLLYPLFNGNIRNGKLVNGDKDEKRLLDYIKFSVRTGSDEKAGTNATVKVLINNTPYTLRSGSGELFSRNSSGETAPLPLNISYGQLKNAAIVLAHDDKTRNGEGGSWQIGTFSMLIKFKGRQDYTEYKTWNDIGWLSNRAYPRQVAAYSLQ</sequence>
<protein>
    <submittedName>
        <fullName evidence="2">Uncharacterized protein</fullName>
    </submittedName>
</protein>
<organism evidence="2">
    <name type="scientific">Candidatus Kentrum sp. LPFa</name>
    <dbReference type="NCBI Taxonomy" id="2126335"/>
    <lineage>
        <taxon>Bacteria</taxon>
        <taxon>Pseudomonadati</taxon>
        <taxon>Pseudomonadota</taxon>
        <taxon>Gammaproteobacteria</taxon>
        <taxon>Candidatus Kentrum</taxon>
    </lineage>
</organism>
<keyword evidence="1" id="KW-0472">Membrane</keyword>
<evidence type="ECO:0000256" key="1">
    <source>
        <dbReference type="SAM" id="Phobius"/>
    </source>
</evidence>
<feature type="transmembrane region" description="Helical" evidence="1">
    <location>
        <begin position="41"/>
        <end position="68"/>
    </location>
</feature>
<dbReference type="EMBL" id="CAADFK010000008">
    <property type="protein sequence ID" value="VFK09352.1"/>
    <property type="molecule type" value="Genomic_DNA"/>
</dbReference>
<reference evidence="2" key="1">
    <citation type="submission" date="2019-02" db="EMBL/GenBank/DDBJ databases">
        <authorList>
            <person name="Gruber-Vodicka R. H."/>
            <person name="Seah K. B. B."/>
        </authorList>
    </citation>
    <scope>NUCLEOTIDE SEQUENCE</scope>
    <source>
        <strain evidence="2">BECK_S313</strain>
    </source>
</reference>
<proteinExistence type="predicted"/>
<gene>
    <name evidence="2" type="ORF">BECKLPF1236B_GA0070989_10083</name>
</gene>
<keyword evidence="1" id="KW-0812">Transmembrane</keyword>
<name>A0A450VX84_9GAMM</name>
<evidence type="ECO:0000313" key="2">
    <source>
        <dbReference type="EMBL" id="VFK09352.1"/>
    </source>
</evidence>
<feature type="transmembrane region" description="Helical" evidence="1">
    <location>
        <begin position="6"/>
        <end position="29"/>
    </location>
</feature>
<dbReference type="AlphaFoldDB" id="A0A450VX84"/>
<accession>A0A450VX84</accession>
<keyword evidence="1" id="KW-1133">Transmembrane helix</keyword>